<feature type="transmembrane region" description="Helical" evidence="7">
    <location>
        <begin position="288"/>
        <end position="307"/>
    </location>
</feature>
<keyword evidence="9" id="KW-1185">Reference proteome</keyword>
<dbReference type="PANTHER" id="PTHR30106:SF2">
    <property type="entry name" value="UPF0324 INNER MEMBRANE PROTEIN YEIH"/>
    <property type="match status" value="1"/>
</dbReference>
<gene>
    <name evidence="8" type="ORF">HKD39_03295</name>
</gene>
<name>A0A849AD20_9ACTN</name>
<feature type="transmembrane region" description="Helical" evidence="7">
    <location>
        <begin position="95"/>
        <end position="117"/>
    </location>
</feature>
<dbReference type="Proteomes" id="UP000562984">
    <property type="component" value="Unassembled WGS sequence"/>
</dbReference>
<sequence length="336" mass="34367">MSPSPTSPSRRSAFLAVLPGLLACAAALGVGLLVALWAPSISPLTVCVLAGVTVANCGLDIGRLRPGLQFAAKRLLRLGIVVLGLRLAVPDVLRLGLPTLAVIVGCVALTFFGTQALGRLLGVNPGTRLLMATGFSICGASAIAAMDGVTDNDEADVVTSITMVTLFGSLAIVVLPLLQRPLGLNDHQFGMWAGASVHDVAQTVATASVAGAAALSTAVIVKLTRVVLLAPMVAAMSLYRRRIGAHVSDKRPPLLPLFVAGFIAMVALRSTGWLPASVLNVAQHVETVLLGMALFGLGAGVRIGTLIRTGGRALLLGLTSWVLIAAVAYGGVLLVT</sequence>
<dbReference type="Pfam" id="PF03601">
    <property type="entry name" value="Cons_hypoth698"/>
    <property type="match status" value="1"/>
</dbReference>
<feature type="transmembrane region" description="Helical" evidence="7">
    <location>
        <begin position="219"/>
        <end position="239"/>
    </location>
</feature>
<keyword evidence="3" id="KW-1003">Cell membrane</keyword>
<reference evidence="8 9" key="1">
    <citation type="submission" date="2020-05" db="EMBL/GenBank/DDBJ databases">
        <title>Nakamurella sp. DB0629 isolated from air conditioner.</title>
        <authorList>
            <person name="Kim D.H."/>
            <person name="Kim D.-U."/>
        </authorList>
    </citation>
    <scope>NUCLEOTIDE SEQUENCE [LARGE SCALE GENOMIC DNA]</scope>
    <source>
        <strain evidence="8 9">DB0629</strain>
    </source>
</reference>
<dbReference type="PANTHER" id="PTHR30106">
    <property type="entry name" value="INNER MEMBRANE PROTEIN YEIH-RELATED"/>
    <property type="match status" value="1"/>
</dbReference>
<dbReference type="InterPro" id="IPR018383">
    <property type="entry name" value="UPF0324_pro"/>
</dbReference>
<dbReference type="GO" id="GO:0005886">
    <property type="term" value="C:plasma membrane"/>
    <property type="evidence" value="ECO:0007669"/>
    <property type="project" value="UniProtKB-SubCell"/>
</dbReference>
<evidence type="ECO:0000313" key="9">
    <source>
        <dbReference type="Proteomes" id="UP000562984"/>
    </source>
</evidence>
<feature type="transmembrane region" description="Helical" evidence="7">
    <location>
        <begin position="71"/>
        <end position="89"/>
    </location>
</feature>
<protein>
    <submittedName>
        <fullName evidence="8">Putative sulfate exporter family transporter</fullName>
    </submittedName>
</protein>
<comment type="subcellular location">
    <subcellularLocation>
        <location evidence="1">Cell membrane</location>
        <topology evidence="1">Multi-pass membrane protein</topology>
    </subcellularLocation>
</comment>
<comment type="caution">
    <text evidence="8">The sequence shown here is derived from an EMBL/GenBank/DDBJ whole genome shotgun (WGS) entry which is preliminary data.</text>
</comment>
<proteinExistence type="inferred from homology"/>
<evidence type="ECO:0000256" key="1">
    <source>
        <dbReference type="ARBA" id="ARBA00004651"/>
    </source>
</evidence>
<keyword evidence="5 7" id="KW-1133">Transmembrane helix</keyword>
<feature type="transmembrane region" description="Helical" evidence="7">
    <location>
        <begin position="41"/>
        <end position="59"/>
    </location>
</feature>
<keyword evidence="6 7" id="KW-0472">Membrane</keyword>
<feature type="transmembrane region" description="Helical" evidence="7">
    <location>
        <begin position="251"/>
        <end position="268"/>
    </location>
</feature>
<organism evidence="8 9">
    <name type="scientific">Nakamurella aerolata</name>
    <dbReference type="NCBI Taxonomy" id="1656892"/>
    <lineage>
        <taxon>Bacteria</taxon>
        <taxon>Bacillati</taxon>
        <taxon>Actinomycetota</taxon>
        <taxon>Actinomycetes</taxon>
        <taxon>Nakamurellales</taxon>
        <taxon>Nakamurellaceae</taxon>
        <taxon>Nakamurella</taxon>
    </lineage>
</organism>
<dbReference type="EMBL" id="JABEND010000002">
    <property type="protein sequence ID" value="NNG34762.1"/>
    <property type="molecule type" value="Genomic_DNA"/>
</dbReference>
<evidence type="ECO:0000256" key="2">
    <source>
        <dbReference type="ARBA" id="ARBA00007977"/>
    </source>
</evidence>
<evidence type="ECO:0000256" key="3">
    <source>
        <dbReference type="ARBA" id="ARBA00022475"/>
    </source>
</evidence>
<feature type="transmembrane region" description="Helical" evidence="7">
    <location>
        <begin position="12"/>
        <end position="35"/>
    </location>
</feature>
<evidence type="ECO:0000313" key="8">
    <source>
        <dbReference type="EMBL" id="NNG34762.1"/>
    </source>
</evidence>
<evidence type="ECO:0000256" key="6">
    <source>
        <dbReference type="ARBA" id="ARBA00023136"/>
    </source>
</evidence>
<accession>A0A849AD20</accession>
<feature type="transmembrane region" description="Helical" evidence="7">
    <location>
        <begin position="314"/>
        <end position="335"/>
    </location>
</feature>
<evidence type="ECO:0000256" key="4">
    <source>
        <dbReference type="ARBA" id="ARBA00022692"/>
    </source>
</evidence>
<evidence type="ECO:0000256" key="5">
    <source>
        <dbReference type="ARBA" id="ARBA00022989"/>
    </source>
</evidence>
<dbReference type="RefSeq" id="WP_171198450.1">
    <property type="nucleotide sequence ID" value="NZ_JABEND010000002.1"/>
</dbReference>
<comment type="similarity">
    <text evidence="2">Belongs to the UPF0324 family.</text>
</comment>
<dbReference type="AlphaFoldDB" id="A0A849AD20"/>
<feature type="transmembrane region" description="Helical" evidence="7">
    <location>
        <begin position="158"/>
        <end position="178"/>
    </location>
</feature>
<evidence type="ECO:0000256" key="7">
    <source>
        <dbReference type="SAM" id="Phobius"/>
    </source>
</evidence>
<keyword evidence="4 7" id="KW-0812">Transmembrane</keyword>